<gene>
    <name evidence="6" type="ORF">H8S45_02175</name>
</gene>
<accession>A0A923LTV8</accession>
<evidence type="ECO:0000313" key="6">
    <source>
        <dbReference type="EMBL" id="MBC5724277.1"/>
    </source>
</evidence>
<dbReference type="Gene3D" id="3.40.50.720">
    <property type="entry name" value="NAD(P)-binding Rossmann-like Domain"/>
    <property type="match status" value="1"/>
</dbReference>
<dbReference type="GO" id="GO:0016491">
    <property type="term" value="F:oxidoreductase activity"/>
    <property type="evidence" value="ECO:0007669"/>
    <property type="project" value="UniProtKB-KW"/>
</dbReference>
<evidence type="ECO:0000256" key="2">
    <source>
        <dbReference type="ARBA" id="ARBA00022833"/>
    </source>
</evidence>
<dbReference type="GO" id="GO:0008270">
    <property type="term" value="F:zinc ion binding"/>
    <property type="evidence" value="ECO:0007669"/>
    <property type="project" value="InterPro"/>
</dbReference>
<keyword evidence="1 4" id="KW-0479">Metal-binding</keyword>
<sequence length="350" mass="38039">MKAVYRYGYEPRQYEFRDMPDPTCGPEDVIIEVKYAAICGSDVATYFNGGEKGGICIVGHEFAGTVVQVGSQVSDWKPGDRVVSDNTGHVCGKCHACTSGLFLNCMERVALGYGMDGGFAKYVKIPGEILRIHKWALMRIPDGVPYEYAAILDPICNAYKAVAQESGLRPGESAIVFGPGPIGLLATQFCHIMGAKDVIMVGLSADKALRLDVAYEMGVTEFIASDAEDFVSRIHEVCGVEGADVAIDCAGAPSVLLQAISGVRKDGTIVKVGASTAPLNFSLNDLTYRAQIVKGHHAYDVISWRNCLGLLSKNMLRLDPLITHILPLEQWERGIHMMRNREGIKILLQP</sequence>
<dbReference type="SMART" id="SM00829">
    <property type="entry name" value="PKS_ER"/>
    <property type="match status" value="1"/>
</dbReference>
<dbReference type="InterPro" id="IPR050129">
    <property type="entry name" value="Zn_alcohol_dh"/>
</dbReference>
<organism evidence="6 7">
    <name type="scientific">Agathobaculum faecis</name>
    <dbReference type="NCBI Taxonomy" id="2763013"/>
    <lineage>
        <taxon>Bacteria</taxon>
        <taxon>Bacillati</taxon>
        <taxon>Bacillota</taxon>
        <taxon>Clostridia</taxon>
        <taxon>Eubacteriales</taxon>
        <taxon>Butyricicoccaceae</taxon>
        <taxon>Agathobaculum</taxon>
    </lineage>
</organism>
<dbReference type="SUPFAM" id="SSF51735">
    <property type="entry name" value="NAD(P)-binding Rossmann-fold domains"/>
    <property type="match status" value="1"/>
</dbReference>
<comment type="cofactor">
    <cofactor evidence="4">
        <name>Zn(2+)</name>
        <dbReference type="ChEBI" id="CHEBI:29105"/>
    </cofactor>
</comment>
<dbReference type="CDD" id="cd08258">
    <property type="entry name" value="Zn_ADH4"/>
    <property type="match status" value="1"/>
</dbReference>
<keyword evidence="3" id="KW-0560">Oxidoreductase</keyword>
<dbReference type="Proteomes" id="UP000606499">
    <property type="component" value="Unassembled WGS sequence"/>
</dbReference>
<reference evidence="6" key="1">
    <citation type="submission" date="2020-08" db="EMBL/GenBank/DDBJ databases">
        <title>Genome public.</title>
        <authorList>
            <person name="Liu C."/>
            <person name="Sun Q."/>
        </authorList>
    </citation>
    <scope>NUCLEOTIDE SEQUENCE</scope>
    <source>
        <strain evidence="6">NSJ-28</strain>
    </source>
</reference>
<dbReference type="AlphaFoldDB" id="A0A923LTV8"/>
<dbReference type="Pfam" id="PF08240">
    <property type="entry name" value="ADH_N"/>
    <property type="match status" value="1"/>
</dbReference>
<dbReference type="PANTHER" id="PTHR43401:SF2">
    <property type="entry name" value="L-THREONINE 3-DEHYDROGENASE"/>
    <property type="match status" value="1"/>
</dbReference>
<dbReference type="PROSITE" id="PS00059">
    <property type="entry name" value="ADH_ZINC"/>
    <property type="match status" value="1"/>
</dbReference>
<dbReference type="InterPro" id="IPR020843">
    <property type="entry name" value="ER"/>
</dbReference>
<keyword evidence="7" id="KW-1185">Reference proteome</keyword>
<dbReference type="EMBL" id="JACOPL010000002">
    <property type="protein sequence ID" value="MBC5724277.1"/>
    <property type="molecule type" value="Genomic_DNA"/>
</dbReference>
<evidence type="ECO:0000313" key="7">
    <source>
        <dbReference type="Proteomes" id="UP000606499"/>
    </source>
</evidence>
<comment type="similarity">
    <text evidence="4">Belongs to the zinc-containing alcohol dehydrogenase family.</text>
</comment>
<keyword evidence="2 4" id="KW-0862">Zinc</keyword>
<comment type="caution">
    <text evidence="6">The sequence shown here is derived from an EMBL/GenBank/DDBJ whole genome shotgun (WGS) entry which is preliminary data.</text>
</comment>
<dbReference type="InterPro" id="IPR013154">
    <property type="entry name" value="ADH-like_N"/>
</dbReference>
<dbReference type="SUPFAM" id="SSF50129">
    <property type="entry name" value="GroES-like"/>
    <property type="match status" value="1"/>
</dbReference>
<dbReference type="PANTHER" id="PTHR43401">
    <property type="entry name" value="L-THREONINE 3-DEHYDROGENASE"/>
    <property type="match status" value="1"/>
</dbReference>
<evidence type="ECO:0000259" key="5">
    <source>
        <dbReference type="SMART" id="SM00829"/>
    </source>
</evidence>
<evidence type="ECO:0000256" key="3">
    <source>
        <dbReference type="ARBA" id="ARBA00023002"/>
    </source>
</evidence>
<name>A0A923LTV8_9FIRM</name>
<protein>
    <submittedName>
        <fullName evidence="6">Zinc-binding dehydrogenase</fullName>
    </submittedName>
</protein>
<evidence type="ECO:0000256" key="4">
    <source>
        <dbReference type="RuleBase" id="RU361277"/>
    </source>
</evidence>
<dbReference type="InterPro" id="IPR002328">
    <property type="entry name" value="ADH_Zn_CS"/>
</dbReference>
<proteinExistence type="inferred from homology"/>
<dbReference type="RefSeq" id="WP_054326608.1">
    <property type="nucleotide sequence ID" value="NZ_JACOPL010000002.1"/>
</dbReference>
<dbReference type="Gene3D" id="3.90.180.10">
    <property type="entry name" value="Medium-chain alcohol dehydrogenases, catalytic domain"/>
    <property type="match status" value="1"/>
</dbReference>
<evidence type="ECO:0000256" key="1">
    <source>
        <dbReference type="ARBA" id="ARBA00022723"/>
    </source>
</evidence>
<dbReference type="InterPro" id="IPR036291">
    <property type="entry name" value="NAD(P)-bd_dom_sf"/>
</dbReference>
<dbReference type="InterPro" id="IPR013149">
    <property type="entry name" value="ADH-like_C"/>
</dbReference>
<feature type="domain" description="Enoyl reductase (ER)" evidence="5">
    <location>
        <begin position="12"/>
        <end position="348"/>
    </location>
</feature>
<dbReference type="InterPro" id="IPR011032">
    <property type="entry name" value="GroES-like_sf"/>
</dbReference>
<dbReference type="Pfam" id="PF00107">
    <property type="entry name" value="ADH_zinc_N"/>
    <property type="match status" value="1"/>
</dbReference>